<keyword evidence="1" id="KW-0732">Signal</keyword>
<evidence type="ECO:0000313" key="2">
    <source>
        <dbReference type="EMBL" id="MBW48946.1"/>
    </source>
</evidence>
<dbReference type="EMBL" id="GGFK01015625">
    <property type="protein sequence ID" value="MBW48946.1"/>
    <property type="molecule type" value="Transcribed_RNA"/>
</dbReference>
<dbReference type="AlphaFoldDB" id="A0A2M4B7D8"/>
<feature type="chain" id="PRO_5014895430" evidence="1">
    <location>
        <begin position="29"/>
        <end position="66"/>
    </location>
</feature>
<name>A0A2M4B7D8_9DIPT</name>
<feature type="signal peptide" evidence="1">
    <location>
        <begin position="1"/>
        <end position="28"/>
    </location>
</feature>
<evidence type="ECO:0000256" key="1">
    <source>
        <dbReference type="SAM" id="SignalP"/>
    </source>
</evidence>
<proteinExistence type="predicted"/>
<organism evidence="2">
    <name type="scientific">Anopheles triannulatus</name>
    <dbReference type="NCBI Taxonomy" id="58253"/>
    <lineage>
        <taxon>Eukaryota</taxon>
        <taxon>Metazoa</taxon>
        <taxon>Ecdysozoa</taxon>
        <taxon>Arthropoda</taxon>
        <taxon>Hexapoda</taxon>
        <taxon>Insecta</taxon>
        <taxon>Pterygota</taxon>
        <taxon>Neoptera</taxon>
        <taxon>Endopterygota</taxon>
        <taxon>Diptera</taxon>
        <taxon>Nematocera</taxon>
        <taxon>Culicoidea</taxon>
        <taxon>Culicidae</taxon>
        <taxon>Anophelinae</taxon>
        <taxon>Anopheles</taxon>
    </lineage>
</organism>
<protein>
    <submittedName>
        <fullName evidence="2">Putative secreted protein</fullName>
    </submittedName>
</protein>
<reference evidence="2" key="1">
    <citation type="submission" date="2018-01" db="EMBL/GenBank/DDBJ databases">
        <title>An insight into the sialome of Amazonian anophelines.</title>
        <authorList>
            <person name="Ribeiro J.M."/>
            <person name="Scarpassa V."/>
            <person name="Calvo E."/>
        </authorList>
    </citation>
    <scope>NUCLEOTIDE SEQUENCE</scope>
    <source>
        <tissue evidence="2">Salivary glands</tissue>
    </source>
</reference>
<sequence>MGDPGKGVANQSVYCLGWLAGWLTGTQAQAARALGMHESRYGTAGKNEVPGPTVRPIVVKYVVVDV</sequence>
<accession>A0A2M4B7D8</accession>